<proteinExistence type="predicted"/>
<evidence type="ECO:0000313" key="2">
    <source>
        <dbReference type="Proteomes" id="UP000198598"/>
    </source>
</evidence>
<dbReference type="EMBL" id="FOLQ01000055">
    <property type="protein sequence ID" value="SFF36256.1"/>
    <property type="molecule type" value="Genomic_DNA"/>
</dbReference>
<dbReference type="Proteomes" id="UP000198598">
    <property type="component" value="Unassembled WGS sequence"/>
</dbReference>
<dbReference type="AlphaFoldDB" id="A0A1I2I5T9"/>
<gene>
    <name evidence="1" type="ORF">SAMN05216167_1553</name>
</gene>
<sequence length="97" mass="10797">MNQKLADQLRLELQAFTRLDTSSKLKSITEAYNRILGIVQAMMLSSDKPDIHARAWNLLNNDAYKALSDVQEGLTGNLAELKSKISQVGELLLQPKA</sequence>
<evidence type="ECO:0000313" key="1">
    <source>
        <dbReference type="EMBL" id="SFF36256.1"/>
    </source>
</evidence>
<dbReference type="OrthoDB" id="969676at2"/>
<name>A0A1I2I5T9_9BACT</name>
<protein>
    <submittedName>
        <fullName evidence="1">Uncharacterized protein</fullName>
    </submittedName>
</protein>
<reference evidence="1 2" key="1">
    <citation type="submission" date="2016-10" db="EMBL/GenBank/DDBJ databases">
        <authorList>
            <person name="de Groot N.N."/>
        </authorList>
    </citation>
    <scope>NUCLEOTIDE SEQUENCE [LARGE SCALE GENOMIC DNA]</scope>
    <source>
        <strain evidence="1 2">DSM 26130</strain>
    </source>
</reference>
<accession>A0A1I2I5T9</accession>
<keyword evidence="2" id="KW-1185">Reference proteome</keyword>
<organism evidence="1 2">
    <name type="scientific">Spirosoma endophyticum</name>
    <dbReference type="NCBI Taxonomy" id="662367"/>
    <lineage>
        <taxon>Bacteria</taxon>
        <taxon>Pseudomonadati</taxon>
        <taxon>Bacteroidota</taxon>
        <taxon>Cytophagia</taxon>
        <taxon>Cytophagales</taxon>
        <taxon>Cytophagaceae</taxon>
        <taxon>Spirosoma</taxon>
    </lineage>
</organism>
<dbReference type="RefSeq" id="WP_093835315.1">
    <property type="nucleotide sequence ID" value="NZ_FOLQ01000055.1"/>
</dbReference>